<accession>A0ABD0L356</accession>
<evidence type="ECO:0000313" key="2">
    <source>
        <dbReference type="Proteomes" id="UP001519460"/>
    </source>
</evidence>
<protein>
    <submittedName>
        <fullName evidence="1">Uncharacterized protein</fullName>
    </submittedName>
</protein>
<sequence>MENVLRFMIPASSLFSYQVFKRAFQAISSQIKQRREHLEVFIKQESRVPRQPIDSTDGAYVSVKQSGLVSRSFSFSSTTCMQSGMAGVTSNKHCTPHFVFVSGYVQHAQLANIGCCHTPRGHTPSHCVKIALCHTTGTLVAEFA</sequence>
<dbReference type="EMBL" id="JACVVK020000088">
    <property type="protein sequence ID" value="KAK7493910.1"/>
    <property type="molecule type" value="Genomic_DNA"/>
</dbReference>
<comment type="caution">
    <text evidence="1">The sequence shown here is derived from an EMBL/GenBank/DDBJ whole genome shotgun (WGS) entry which is preliminary data.</text>
</comment>
<reference evidence="1 2" key="1">
    <citation type="journal article" date="2023" name="Sci. Data">
        <title>Genome assembly of the Korean intertidal mud-creeper Batillaria attramentaria.</title>
        <authorList>
            <person name="Patra A.K."/>
            <person name="Ho P.T."/>
            <person name="Jun S."/>
            <person name="Lee S.J."/>
            <person name="Kim Y."/>
            <person name="Won Y.J."/>
        </authorList>
    </citation>
    <scope>NUCLEOTIDE SEQUENCE [LARGE SCALE GENOMIC DNA]</scope>
    <source>
        <strain evidence="1">Wonlab-2016</strain>
    </source>
</reference>
<name>A0ABD0L356_9CAEN</name>
<gene>
    <name evidence="1" type="ORF">BaRGS_00014792</name>
</gene>
<evidence type="ECO:0000313" key="1">
    <source>
        <dbReference type="EMBL" id="KAK7493910.1"/>
    </source>
</evidence>
<dbReference type="Proteomes" id="UP001519460">
    <property type="component" value="Unassembled WGS sequence"/>
</dbReference>
<dbReference type="AlphaFoldDB" id="A0ABD0L356"/>
<keyword evidence="2" id="KW-1185">Reference proteome</keyword>
<organism evidence="1 2">
    <name type="scientific">Batillaria attramentaria</name>
    <dbReference type="NCBI Taxonomy" id="370345"/>
    <lineage>
        <taxon>Eukaryota</taxon>
        <taxon>Metazoa</taxon>
        <taxon>Spiralia</taxon>
        <taxon>Lophotrochozoa</taxon>
        <taxon>Mollusca</taxon>
        <taxon>Gastropoda</taxon>
        <taxon>Caenogastropoda</taxon>
        <taxon>Sorbeoconcha</taxon>
        <taxon>Cerithioidea</taxon>
        <taxon>Batillariidae</taxon>
        <taxon>Batillaria</taxon>
    </lineage>
</organism>
<proteinExistence type="predicted"/>